<feature type="signal peptide" evidence="1">
    <location>
        <begin position="1"/>
        <end position="18"/>
    </location>
</feature>
<organism evidence="2 3">
    <name type="scientific">Flavobacterium procerum</name>
    <dbReference type="NCBI Taxonomy" id="1455569"/>
    <lineage>
        <taxon>Bacteria</taxon>
        <taxon>Pseudomonadati</taxon>
        <taxon>Bacteroidota</taxon>
        <taxon>Flavobacteriia</taxon>
        <taxon>Flavobacteriales</taxon>
        <taxon>Flavobacteriaceae</taxon>
        <taxon>Flavobacterium</taxon>
    </lineage>
</organism>
<sequence length="257" mass="27217">MKKITLLLLVIQSGIMMAQKTILAPTGQKITIHPNVNNGLTATDGVIQLGGTLVKPTTITTSATNTLAIKNLTASTDASDAPIVVAADGTLKKGAFPPIDIVPTDMGTVIAVDGKLETAQEITVKLREDYPIGSTDNSNRVVGKLTAVTDTDNTFVTSDTSNSFTVTTTGLYTVYINTMFYNTSGTAGGNPAIGVWCNTDNVWVARNTYALSDVNMNTTLITTITMSAGKTYSFRASCGYATGALRAEFTYYSIKRL</sequence>
<evidence type="ECO:0008006" key="4">
    <source>
        <dbReference type="Google" id="ProtNLM"/>
    </source>
</evidence>
<reference evidence="2 3" key="1">
    <citation type="submission" date="2024-09" db="EMBL/GenBank/DDBJ databases">
        <authorList>
            <person name="Sun Q."/>
            <person name="Mori K."/>
        </authorList>
    </citation>
    <scope>NUCLEOTIDE SEQUENCE [LARGE SCALE GENOMIC DNA]</scope>
    <source>
        <strain evidence="2 3">CGMCC 1.12926</strain>
    </source>
</reference>
<accession>A0ABV6BJC3</accession>
<evidence type="ECO:0000313" key="3">
    <source>
        <dbReference type="Proteomes" id="UP001589734"/>
    </source>
</evidence>
<evidence type="ECO:0000313" key="2">
    <source>
        <dbReference type="EMBL" id="MFC0075547.1"/>
    </source>
</evidence>
<feature type="chain" id="PRO_5047459461" description="C1q domain-containing protein" evidence="1">
    <location>
        <begin position="19"/>
        <end position="257"/>
    </location>
</feature>
<gene>
    <name evidence="2" type="ORF">ACFFLS_00720</name>
</gene>
<dbReference type="RefSeq" id="WP_379683788.1">
    <property type="nucleotide sequence ID" value="NZ_JBHLYW010000001.1"/>
</dbReference>
<comment type="caution">
    <text evidence="2">The sequence shown here is derived from an EMBL/GenBank/DDBJ whole genome shotgun (WGS) entry which is preliminary data.</text>
</comment>
<keyword evidence="1" id="KW-0732">Signal</keyword>
<evidence type="ECO:0000256" key="1">
    <source>
        <dbReference type="SAM" id="SignalP"/>
    </source>
</evidence>
<protein>
    <recommendedName>
        <fullName evidence="4">C1q domain-containing protein</fullName>
    </recommendedName>
</protein>
<keyword evidence="3" id="KW-1185">Reference proteome</keyword>
<dbReference type="Proteomes" id="UP001589734">
    <property type="component" value="Unassembled WGS sequence"/>
</dbReference>
<name>A0ABV6BJC3_9FLAO</name>
<proteinExistence type="predicted"/>
<dbReference type="EMBL" id="JBHLYW010000001">
    <property type="protein sequence ID" value="MFC0075547.1"/>
    <property type="molecule type" value="Genomic_DNA"/>
</dbReference>